<evidence type="ECO:0000313" key="1">
    <source>
        <dbReference type="EMBL" id="HIT76164.1"/>
    </source>
</evidence>
<name>A0A9D1GZ68_9ACTN</name>
<dbReference type="Pfam" id="PF04655">
    <property type="entry name" value="APH_6_hur"/>
    <property type="match status" value="1"/>
</dbReference>
<gene>
    <name evidence="1" type="ORF">IAA98_11305</name>
</gene>
<dbReference type="Proteomes" id="UP000886842">
    <property type="component" value="Unassembled WGS sequence"/>
</dbReference>
<dbReference type="GO" id="GO:0019748">
    <property type="term" value="P:secondary metabolic process"/>
    <property type="evidence" value="ECO:0007669"/>
    <property type="project" value="InterPro"/>
</dbReference>
<reference evidence="1" key="1">
    <citation type="submission" date="2020-10" db="EMBL/GenBank/DDBJ databases">
        <authorList>
            <person name="Gilroy R."/>
        </authorList>
    </citation>
    <scope>NUCLEOTIDE SEQUENCE</scope>
    <source>
        <strain evidence="1">ChiGjej1B1-24693</strain>
    </source>
</reference>
<protein>
    <submittedName>
        <fullName evidence="1">Phosphotransferase</fullName>
    </submittedName>
</protein>
<dbReference type="GO" id="GO:0016773">
    <property type="term" value="F:phosphotransferase activity, alcohol group as acceptor"/>
    <property type="evidence" value="ECO:0007669"/>
    <property type="project" value="InterPro"/>
</dbReference>
<dbReference type="AlphaFoldDB" id="A0A9D1GZ68"/>
<dbReference type="SUPFAM" id="SSF56112">
    <property type="entry name" value="Protein kinase-like (PK-like)"/>
    <property type="match status" value="1"/>
</dbReference>
<dbReference type="InterPro" id="IPR011009">
    <property type="entry name" value="Kinase-like_dom_sf"/>
</dbReference>
<sequence>MPFDFAAPDGSFVAELTRRSPAASTWLAELPARWQRCVTRWGLSQSGPIAYGRTSLVVPVTRDSGGRAALKLVSPVVSARDEMVALEAFGGDGAVALLDGDATEGTLLLEHLSGPSLTELDPVSAMAAAGEVVAGLLGTTAPPGTPTLASGAARWAGQLRDQQRVSEQSGTALPEPVVDRAVRIVEALADDPSTMLTHGDLSLDNIMGSSRGWLAIDPLLTAGTPEQEAHTVTRSCLSVAVAEPDPASTLRSWSDLFCRVAGLDAERAWQVSYARFVASYLWEAQHDGEPTRVAALRRASMAMAPTMG</sequence>
<evidence type="ECO:0000313" key="2">
    <source>
        <dbReference type="Proteomes" id="UP000886842"/>
    </source>
</evidence>
<dbReference type="Gene3D" id="3.90.1200.10">
    <property type="match status" value="1"/>
</dbReference>
<dbReference type="InterPro" id="IPR006748">
    <property type="entry name" value="NH2Glyco/OHUrea_AB-resist_kin"/>
</dbReference>
<reference evidence="1" key="2">
    <citation type="journal article" date="2021" name="PeerJ">
        <title>Extensive microbial diversity within the chicken gut microbiome revealed by metagenomics and culture.</title>
        <authorList>
            <person name="Gilroy R."/>
            <person name="Ravi A."/>
            <person name="Getino M."/>
            <person name="Pursley I."/>
            <person name="Horton D.L."/>
            <person name="Alikhan N.F."/>
            <person name="Baker D."/>
            <person name="Gharbi K."/>
            <person name="Hall N."/>
            <person name="Watson M."/>
            <person name="Adriaenssens E.M."/>
            <person name="Foster-Nyarko E."/>
            <person name="Jarju S."/>
            <person name="Secka A."/>
            <person name="Antonio M."/>
            <person name="Oren A."/>
            <person name="Chaudhuri R.R."/>
            <person name="La Ragione R."/>
            <person name="Hildebrand F."/>
            <person name="Pallen M.J."/>
        </authorList>
    </citation>
    <scope>NUCLEOTIDE SEQUENCE</scope>
    <source>
        <strain evidence="1">ChiGjej1B1-24693</strain>
    </source>
</reference>
<accession>A0A9D1GZ68</accession>
<proteinExistence type="predicted"/>
<dbReference type="EMBL" id="DVLP01000332">
    <property type="protein sequence ID" value="HIT76164.1"/>
    <property type="molecule type" value="Genomic_DNA"/>
</dbReference>
<comment type="caution">
    <text evidence="1">The sequence shown here is derived from an EMBL/GenBank/DDBJ whole genome shotgun (WGS) entry which is preliminary data.</text>
</comment>
<organism evidence="1 2">
    <name type="scientific">Candidatus Avipropionibacterium avicola</name>
    <dbReference type="NCBI Taxonomy" id="2840701"/>
    <lineage>
        <taxon>Bacteria</taxon>
        <taxon>Bacillati</taxon>
        <taxon>Actinomycetota</taxon>
        <taxon>Actinomycetes</taxon>
        <taxon>Propionibacteriales</taxon>
        <taxon>Propionibacteriaceae</taxon>
        <taxon>Propionibacteriaceae incertae sedis</taxon>
        <taxon>Candidatus Avipropionibacterium</taxon>
    </lineage>
</organism>